<feature type="transmembrane region" description="Helical" evidence="1">
    <location>
        <begin position="98"/>
        <end position="122"/>
    </location>
</feature>
<name>A0ABR4GG75_9EURO</name>
<evidence type="ECO:0000256" key="1">
    <source>
        <dbReference type="SAM" id="Phobius"/>
    </source>
</evidence>
<keyword evidence="1" id="KW-0812">Transmembrane</keyword>
<evidence type="ECO:0000313" key="3">
    <source>
        <dbReference type="Proteomes" id="UP001610563"/>
    </source>
</evidence>
<organism evidence="2 3">
    <name type="scientific">Aspergillus keveii</name>
    <dbReference type="NCBI Taxonomy" id="714993"/>
    <lineage>
        <taxon>Eukaryota</taxon>
        <taxon>Fungi</taxon>
        <taxon>Dikarya</taxon>
        <taxon>Ascomycota</taxon>
        <taxon>Pezizomycotina</taxon>
        <taxon>Eurotiomycetes</taxon>
        <taxon>Eurotiomycetidae</taxon>
        <taxon>Eurotiales</taxon>
        <taxon>Aspergillaceae</taxon>
        <taxon>Aspergillus</taxon>
        <taxon>Aspergillus subgen. Nidulantes</taxon>
    </lineage>
</organism>
<keyword evidence="3" id="KW-1185">Reference proteome</keyword>
<proteinExistence type="predicted"/>
<gene>
    <name evidence="2" type="ORF">BJX66DRAFT_296315</name>
</gene>
<keyword evidence="1" id="KW-1133">Transmembrane helix</keyword>
<protein>
    <submittedName>
        <fullName evidence="2">Uncharacterized protein</fullName>
    </submittedName>
</protein>
<sequence>MWHSIIDWAASCVAQGSFNAAHLGLSTSWTVEYTSGSPSHSTTPVMRSVIPGGNNNFPIGYASTRYSDLHRPRSVDATEHALQFRHRITLNGPHPVRFINITSGAAAILLVTAIIGLATYVLREPISPNLGARSPEYIILTSPLRK</sequence>
<dbReference type="Proteomes" id="UP001610563">
    <property type="component" value="Unassembled WGS sequence"/>
</dbReference>
<dbReference type="EMBL" id="JBFTWV010000015">
    <property type="protein sequence ID" value="KAL2798056.1"/>
    <property type="molecule type" value="Genomic_DNA"/>
</dbReference>
<accession>A0ABR4GG75</accession>
<keyword evidence="1" id="KW-0472">Membrane</keyword>
<comment type="caution">
    <text evidence="2">The sequence shown here is derived from an EMBL/GenBank/DDBJ whole genome shotgun (WGS) entry which is preliminary data.</text>
</comment>
<reference evidence="2 3" key="1">
    <citation type="submission" date="2024-07" db="EMBL/GenBank/DDBJ databases">
        <title>Section-level genome sequencing and comparative genomics of Aspergillus sections Usti and Cavernicolus.</title>
        <authorList>
            <consortium name="Lawrence Berkeley National Laboratory"/>
            <person name="Nybo J.L."/>
            <person name="Vesth T.C."/>
            <person name="Theobald S."/>
            <person name="Frisvad J.C."/>
            <person name="Larsen T.O."/>
            <person name="Kjaerboelling I."/>
            <person name="Rothschild-Mancinelli K."/>
            <person name="Lyhne E.K."/>
            <person name="Kogle M.E."/>
            <person name="Barry K."/>
            <person name="Clum A."/>
            <person name="Na H."/>
            <person name="Ledsgaard L."/>
            <person name="Lin J."/>
            <person name="Lipzen A."/>
            <person name="Kuo A."/>
            <person name="Riley R."/>
            <person name="Mondo S."/>
            <person name="Labutti K."/>
            <person name="Haridas S."/>
            <person name="Pangalinan J."/>
            <person name="Salamov A.A."/>
            <person name="Simmons B.A."/>
            <person name="Magnuson J.K."/>
            <person name="Chen J."/>
            <person name="Drula E."/>
            <person name="Henrissat B."/>
            <person name="Wiebenga A."/>
            <person name="Lubbers R.J."/>
            <person name="Gomes A.C."/>
            <person name="Makela M.R."/>
            <person name="Stajich J."/>
            <person name="Grigoriev I.V."/>
            <person name="Mortensen U.H."/>
            <person name="De Vries R.P."/>
            <person name="Baker S.E."/>
            <person name="Andersen M.R."/>
        </authorList>
    </citation>
    <scope>NUCLEOTIDE SEQUENCE [LARGE SCALE GENOMIC DNA]</scope>
    <source>
        <strain evidence="2 3">CBS 209.92</strain>
    </source>
</reference>
<evidence type="ECO:0000313" key="2">
    <source>
        <dbReference type="EMBL" id="KAL2798056.1"/>
    </source>
</evidence>